<dbReference type="SUPFAM" id="SSF51556">
    <property type="entry name" value="Metallo-dependent hydrolases"/>
    <property type="match status" value="1"/>
</dbReference>
<keyword evidence="5 9" id="KW-0479">Metal-binding</keyword>
<evidence type="ECO:0000256" key="8">
    <source>
        <dbReference type="ARBA" id="ARBA00051148"/>
    </source>
</evidence>
<dbReference type="InterPro" id="IPR032466">
    <property type="entry name" value="Metal_Hydrolase"/>
</dbReference>
<dbReference type="InterPro" id="IPR051607">
    <property type="entry name" value="Metallo-dep_hydrolases"/>
</dbReference>
<keyword evidence="12" id="KW-1185">Reference proteome</keyword>
<evidence type="ECO:0000256" key="3">
    <source>
        <dbReference type="ARBA" id="ARBA00012781"/>
    </source>
</evidence>
<dbReference type="NCBIfam" id="TIGR02967">
    <property type="entry name" value="guan_deamin"/>
    <property type="match status" value="1"/>
</dbReference>
<dbReference type="OrthoDB" id="194468at2759"/>
<evidence type="ECO:0000259" key="10">
    <source>
        <dbReference type="Pfam" id="PF01979"/>
    </source>
</evidence>
<reference evidence="11 12" key="1">
    <citation type="submission" date="2015-09" db="EMBL/GenBank/DDBJ databases">
        <title>Draft genome of the scarab beetle Oryctes borbonicus.</title>
        <authorList>
            <person name="Meyer J.M."/>
            <person name="Markov G.V."/>
            <person name="Baskaran P."/>
            <person name="Herrmann M."/>
            <person name="Sommer R.J."/>
            <person name="Roedelsperger C."/>
        </authorList>
    </citation>
    <scope>NUCLEOTIDE SEQUENCE [LARGE SCALE GENOMIC DNA]</scope>
    <source>
        <strain evidence="11">OB123</strain>
        <tissue evidence="11">Whole animal</tissue>
    </source>
</reference>
<comment type="cofactor">
    <cofactor evidence="9">
        <name>Zn(2+)</name>
        <dbReference type="ChEBI" id="CHEBI:29105"/>
    </cofactor>
    <text evidence="9">Binds 1 zinc ion per subunit.</text>
</comment>
<dbReference type="PANTHER" id="PTHR11271">
    <property type="entry name" value="GUANINE DEAMINASE"/>
    <property type="match status" value="1"/>
</dbReference>
<dbReference type="Proteomes" id="UP000051574">
    <property type="component" value="Unassembled WGS sequence"/>
</dbReference>
<dbReference type="InterPro" id="IPR011059">
    <property type="entry name" value="Metal-dep_hydrolase_composite"/>
</dbReference>
<evidence type="ECO:0000313" key="12">
    <source>
        <dbReference type="Proteomes" id="UP000051574"/>
    </source>
</evidence>
<comment type="function">
    <text evidence="9">Catalyzes the hydrolytic deamination of guanine, producing xanthine and ammonia.</text>
</comment>
<proteinExistence type="inferred from homology"/>
<name>A0A0T6BBR0_9SCAR</name>
<comment type="catalytic activity">
    <reaction evidence="8 9">
        <text>guanine + H2O + H(+) = xanthine + NH4(+)</text>
        <dbReference type="Rhea" id="RHEA:14665"/>
        <dbReference type="ChEBI" id="CHEBI:15377"/>
        <dbReference type="ChEBI" id="CHEBI:15378"/>
        <dbReference type="ChEBI" id="CHEBI:16235"/>
        <dbReference type="ChEBI" id="CHEBI:17712"/>
        <dbReference type="ChEBI" id="CHEBI:28938"/>
        <dbReference type="EC" id="3.5.4.3"/>
    </reaction>
</comment>
<evidence type="ECO:0000256" key="9">
    <source>
        <dbReference type="RuleBase" id="RU366009"/>
    </source>
</evidence>
<keyword evidence="6 9" id="KW-0378">Hydrolase</keyword>
<evidence type="ECO:0000256" key="1">
    <source>
        <dbReference type="ARBA" id="ARBA00004984"/>
    </source>
</evidence>
<evidence type="ECO:0000256" key="7">
    <source>
        <dbReference type="ARBA" id="ARBA00022833"/>
    </source>
</evidence>
<dbReference type="SUPFAM" id="SSF51338">
    <property type="entry name" value="Composite domain of metallo-dependent hydrolases"/>
    <property type="match status" value="1"/>
</dbReference>
<sequence>MSDILVIGNIIHCVDQNQVQLVENGYILVKDGKITEIGKASELKAQRSSQTINLNKSQILIPGLIDTHIHAPQYPNVGLGYDKTLLDWLLTYTYPTEAKYADLDYSRKVYNALVQKTLSYGTTTACYFGSLFRSSTLVLTDAIIKYGQRAFVGKINMIRLAPDNYIEAREESIAETRQFIDDIRSRNNQLVMPIITPRFALSVDTEFMQELSGIAREKDVHIQSHISENKDEIQSVYKQYKTDYATAYDEGGMLTNKTIMAHAVYLSDSELKLLEKRGTSISHCPASNTLLKSGVCNIRRIQTYNINVGLGTDVSGGASPSIIEAMRSAIATSIHVSMEKANYVPLTYENAFYLATLGGAKALSLADKVGNFEVGKDFDALIVDMNVA</sequence>
<organism evidence="11 12">
    <name type="scientific">Oryctes borbonicus</name>
    <dbReference type="NCBI Taxonomy" id="1629725"/>
    <lineage>
        <taxon>Eukaryota</taxon>
        <taxon>Metazoa</taxon>
        <taxon>Ecdysozoa</taxon>
        <taxon>Arthropoda</taxon>
        <taxon>Hexapoda</taxon>
        <taxon>Insecta</taxon>
        <taxon>Pterygota</taxon>
        <taxon>Neoptera</taxon>
        <taxon>Endopterygota</taxon>
        <taxon>Coleoptera</taxon>
        <taxon>Polyphaga</taxon>
        <taxon>Scarabaeiformia</taxon>
        <taxon>Scarabaeidae</taxon>
        <taxon>Dynastinae</taxon>
        <taxon>Oryctes</taxon>
    </lineage>
</organism>
<evidence type="ECO:0000256" key="4">
    <source>
        <dbReference type="ARBA" id="ARBA00014514"/>
    </source>
</evidence>
<gene>
    <name evidence="11" type="ORF">AMK59_1143</name>
</gene>
<protein>
    <recommendedName>
        <fullName evidence="4 9">Guanine deaminase</fullName>
        <shortName evidence="9">Guanase</shortName>
        <ecNumber evidence="3 9">3.5.4.3</ecNumber>
    </recommendedName>
    <alternativeName>
        <fullName evidence="9">Guanine aminohydrolase</fullName>
    </alternativeName>
</protein>
<dbReference type="Pfam" id="PF01979">
    <property type="entry name" value="Amidohydro_1"/>
    <property type="match status" value="1"/>
</dbReference>
<feature type="domain" description="Amidohydrolase-related" evidence="10">
    <location>
        <begin position="59"/>
        <end position="384"/>
    </location>
</feature>
<dbReference type="GO" id="GO:0008270">
    <property type="term" value="F:zinc ion binding"/>
    <property type="evidence" value="ECO:0007669"/>
    <property type="project" value="UniProtKB-UniRule"/>
</dbReference>
<dbReference type="InterPro" id="IPR006680">
    <property type="entry name" value="Amidohydro-rel"/>
</dbReference>
<evidence type="ECO:0000256" key="2">
    <source>
        <dbReference type="ARBA" id="ARBA00006745"/>
    </source>
</evidence>
<dbReference type="InterPro" id="IPR014311">
    <property type="entry name" value="Guanine_deaminase"/>
</dbReference>
<accession>A0A0T6BBR0</accession>
<evidence type="ECO:0000256" key="5">
    <source>
        <dbReference type="ARBA" id="ARBA00022723"/>
    </source>
</evidence>
<comment type="similarity">
    <text evidence="2 9">Belongs to the metallo-dependent hydrolases superfamily. ATZ/TRZ family.</text>
</comment>
<comment type="pathway">
    <text evidence="1 9">Purine metabolism; guanine degradation; xanthine from guanine: step 1/1.</text>
</comment>
<evidence type="ECO:0000313" key="11">
    <source>
        <dbReference type="EMBL" id="KRT84737.1"/>
    </source>
</evidence>
<dbReference type="EMBL" id="LJIG01002203">
    <property type="protein sequence ID" value="KRT84737.1"/>
    <property type="molecule type" value="Genomic_DNA"/>
</dbReference>
<dbReference type="GO" id="GO:0006147">
    <property type="term" value="P:guanine catabolic process"/>
    <property type="evidence" value="ECO:0007669"/>
    <property type="project" value="UniProtKB-UniRule"/>
</dbReference>
<dbReference type="FunFam" id="3.20.20.140:FF:000022">
    <property type="entry name" value="Guanine deaminase"/>
    <property type="match status" value="1"/>
</dbReference>
<dbReference type="EC" id="3.5.4.3" evidence="3 9"/>
<dbReference type="GO" id="GO:0008892">
    <property type="term" value="F:guanine deaminase activity"/>
    <property type="evidence" value="ECO:0007669"/>
    <property type="project" value="UniProtKB-UniRule"/>
</dbReference>
<dbReference type="AlphaFoldDB" id="A0A0T6BBR0"/>
<dbReference type="Gene3D" id="2.30.40.10">
    <property type="entry name" value="Urease, subunit C, domain 1"/>
    <property type="match status" value="1"/>
</dbReference>
<feature type="non-terminal residue" evidence="11">
    <location>
        <position position="388"/>
    </location>
</feature>
<dbReference type="UniPathway" id="UPA00603">
    <property type="reaction ID" value="UER00660"/>
</dbReference>
<comment type="caution">
    <text evidence="11">The sequence shown here is derived from an EMBL/GenBank/DDBJ whole genome shotgun (WGS) entry which is preliminary data.</text>
</comment>
<evidence type="ECO:0000256" key="6">
    <source>
        <dbReference type="ARBA" id="ARBA00022801"/>
    </source>
</evidence>
<keyword evidence="7 9" id="KW-0862">Zinc</keyword>
<dbReference type="GO" id="GO:0005829">
    <property type="term" value="C:cytosol"/>
    <property type="evidence" value="ECO:0007669"/>
    <property type="project" value="TreeGrafter"/>
</dbReference>
<dbReference type="Gene3D" id="3.20.20.140">
    <property type="entry name" value="Metal-dependent hydrolases"/>
    <property type="match status" value="1"/>
</dbReference>
<dbReference type="PANTHER" id="PTHR11271:SF6">
    <property type="entry name" value="GUANINE DEAMINASE"/>
    <property type="match status" value="1"/>
</dbReference>